<dbReference type="AlphaFoldDB" id="A0A248KJV1"/>
<name>A0A248KJV1_9ENTR</name>
<dbReference type="GO" id="GO:0009289">
    <property type="term" value="C:pilus"/>
    <property type="evidence" value="ECO:0007669"/>
    <property type="project" value="InterPro"/>
</dbReference>
<sequence length="165" mass="17751">MRNKPFPYRLSGWLLLTGLAVALPSGAADIQGECFSSDFSQCVASSKSVDVTFKASFITPSCNVDVMPEVTLPDAVIADFAGKGRFAEMTPDDLEAGEDLATSFDITLSQCDAGSEDAYRFKTLRLTFTDLNTTSSEAGIFAADFPPRDDVGFVIFGATNIIRTY</sequence>
<dbReference type="SUPFAM" id="SSF49401">
    <property type="entry name" value="Bacterial adhesins"/>
    <property type="match status" value="1"/>
</dbReference>
<protein>
    <recommendedName>
        <fullName evidence="4">Fimbrial protein</fullName>
    </recommendedName>
</protein>
<organism evidence="2 3">
    <name type="scientific">Kluyvera genomosp. 3</name>
    <dbReference type="NCBI Taxonomy" id="2774055"/>
    <lineage>
        <taxon>Bacteria</taxon>
        <taxon>Pseudomonadati</taxon>
        <taxon>Pseudomonadota</taxon>
        <taxon>Gammaproteobacteria</taxon>
        <taxon>Enterobacterales</taxon>
        <taxon>Enterobacteriaceae</taxon>
        <taxon>Kluyvera</taxon>
    </lineage>
</organism>
<proteinExistence type="predicted"/>
<evidence type="ECO:0008006" key="4">
    <source>
        <dbReference type="Google" id="ProtNLM"/>
    </source>
</evidence>
<accession>A0A248KJV1</accession>
<dbReference type="InterPro" id="IPR008966">
    <property type="entry name" value="Adhesion_dom_sf"/>
</dbReference>
<dbReference type="Gene3D" id="2.60.40.1090">
    <property type="entry name" value="Fimbrial-type adhesion domain"/>
    <property type="match status" value="1"/>
</dbReference>
<gene>
    <name evidence="2" type="ORF">CEW81_15225</name>
</gene>
<evidence type="ECO:0000256" key="1">
    <source>
        <dbReference type="SAM" id="SignalP"/>
    </source>
</evidence>
<keyword evidence="1" id="KW-0732">Signal</keyword>
<dbReference type="EMBL" id="CP022114">
    <property type="protein sequence ID" value="ASG63652.1"/>
    <property type="molecule type" value="Genomic_DNA"/>
</dbReference>
<dbReference type="GO" id="GO:0007155">
    <property type="term" value="P:cell adhesion"/>
    <property type="evidence" value="ECO:0007669"/>
    <property type="project" value="InterPro"/>
</dbReference>
<evidence type="ECO:0000313" key="3">
    <source>
        <dbReference type="Proteomes" id="UP000197098"/>
    </source>
</evidence>
<reference evidence="2 3" key="1">
    <citation type="submission" date="2017-06" db="EMBL/GenBank/DDBJ databases">
        <title>Origin of plasmid-mediated fosfomycin resistance gene fosA3.</title>
        <authorList>
            <person name="Ito R."/>
            <person name="Pacey M.P."/>
            <person name="Doi Y."/>
        </authorList>
    </citation>
    <scope>NUCLEOTIDE SEQUENCE [LARGE SCALE GENOMIC DNA]</scope>
    <source>
        <strain evidence="2 3">YDC799</strain>
    </source>
</reference>
<feature type="signal peptide" evidence="1">
    <location>
        <begin position="1"/>
        <end position="27"/>
    </location>
</feature>
<dbReference type="InterPro" id="IPR036937">
    <property type="entry name" value="Adhesion_dom_fimbrial_sf"/>
</dbReference>
<dbReference type="Proteomes" id="UP000197098">
    <property type="component" value="Chromosome"/>
</dbReference>
<evidence type="ECO:0000313" key="2">
    <source>
        <dbReference type="EMBL" id="ASG63652.1"/>
    </source>
</evidence>
<feature type="chain" id="PRO_5012670578" description="Fimbrial protein" evidence="1">
    <location>
        <begin position="28"/>
        <end position="165"/>
    </location>
</feature>